<dbReference type="EMBL" id="CP059154">
    <property type="protein sequence ID" value="QLK26816.1"/>
    <property type="molecule type" value="Genomic_DNA"/>
</dbReference>
<gene>
    <name evidence="2" type="ORF">HYG81_04175</name>
</gene>
<dbReference type="RefSeq" id="WP_180841987.1">
    <property type="nucleotide sequence ID" value="NZ_CP059154.1"/>
</dbReference>
<sequence length="317" mass="35349">MVPVDRDIITTERDLATVTGFEVFGVNSSGTYRGEIQALEQYLDTHDPNVLLQITRPPTHGTIAGVLARRHDVPFVYRYSGDRFYEYRVARGSDRLKAFGLGATLGRLPIRLATRHITLGPTGKRRLIARGVSPDRITILPPTVDPTRFDDPDPVSLDVPRDRTVVLFVGRLSHLKGVDTLERIIPEVLNQRDDLQFVCVGDAERELDLPQHARDHVSIIGRVPPDAVPNYMATADLLVHPSLTEGVPRVLLEALAVGTPVLARDVGDVASVTDNTFRTDTQLVVKLMHLEALPLDDVAPFTREHLAPAYQRFFEHW</sequence>
<dbReference type="OrthoDB" id="131038at2157"/>
<evidence type="ECO:0000259" key="1">
    <source>
        <dbReference type="Pfam" id="PF13579"/>
    </source>
</evidence>
<evidence type="ECO:0000313" key="3">
    <source>
        <dbReference type="Proteomes" id="UP000510869"/>
    </source>
</evidence>
<dbReference type="PANTHER" id="PTHR45947">
    <property type="entry name" value="SULFOQUINOVOSYL TRANSFERASE SQD2"/>
    <property type="match status" value="1"/>
</dbReference>
<dbReference type="PANTHER" id="PTHR45947:SF3">
    <property type="entry name" value="SULFOQUINOVOSYL TRANSFERASE SQD2"/>
    <property type="match status" value="1"/>
</dbReference>
<feature type="domain" description="Glycosyltransferase subfamily 4-like N-terminal" evidence="1">
    <location>
        <begin position="17"/>
        <end position="142"/>
    </location>
</feature>
<dbReference type="AlphaFoldDB" id="A0A7D6CQQ8"/>
<dbReference type="CDD" id="cd03801">
    <property type="entry name" value="GT4_PimA-like"/>
    <property type="match status" value="1"/>
</dbReference>
<dbReference type="Gene3D" id="3.40.50.2000">
    <property type="entry name" value="Glycogen Phosphorylase B"/>
    <property type="match status" value="2"/>
</dbReference>
<dbReference type="InterPro" id="IPR050194">
    <property type="entry name" value="Glycosyltransferase_grp1"/>
</dbReference>
<reference evidence="2 3" key="1">
    <citation type="submission" date="2020-07" db="EMBL/GenBank/DDBJ databases">
        <title>Natrinema (YPL30) sp. nov. and Haloterrigena xxxxxx (YPL8) sp. nov., isolated from a salt mine.</title>
        <authorList>
            <person name="Cui H."/>
        </authorList>
    </citation>
    <scope>NUCLEOTIDE SEQUENCE [LARGE SCALE GENOMIC DNA]</scope>
    <source>
        <strain evidence="2 3">YPL13</strain>
    </source>
</reference>
<dbReference type="Pfam" id="PF13579">
    <property type="entry name" value="Glyco_trans_4_4"/>
    <property type="match status" value="1"/>
</dbReference>
<dbReference type="KEGG" id="nay:HYG81_04175"/>
<dbReference type="Proteomes" id="UP000510869">
    <property type="component" value="Chromosome"/>
</dbReference>
<evidence type="ECO:0000313" key="2">
    <source>
        <dbReference type="EMBL" id="QLK26816.1"/>
    </source>
</evidence>
<name>A0A7D6CQQ8_9EURY</name>
<keyword evidence="3" id="KW-1185">Reference proteome</keyword>
<dbReference type="GeneID" id="68121493"/>
<accession>A0A7D6CQQ8</accession>
<organism evidence="2 3">
    <name type="scientific">Natrinema zhouii</name>
    <dbReference type="NCBI Taxonomy" id="1710539"/>
    <lineage>
        <taxon>Archaea</taxon>
        <taxon>Methanobacteriati</taxon>
        <taxon>Methanobacteriota</taxon>
        <taxon>Stenosarchaea group</taxon>
        <taxon>Halobacteria</taxon>
        <taxon>Halobacteriales</taxon>
        <taxon>Natrialbaceae</taxon>
        <taxon>Natrinema</taxon>
    </lineage>
</organism>
<protein>
    <submittedName>
        <fullName evidence="2">Glycosyltransferase family 4 protein</fullName>
    </submittedName>
</protein>
<dbReference type="GO" id="GO:0016757">
    <property type="term" value="F:glycosyltransferase activity"/>
    <property type="evidence" value="ECO:0007669"/>
    <property type="project" value="TreeGrafter"/>
</dbReference>
<dbReference type="Pfam" id="PF13692">
    <property type="entry name" value="Glyco_trans_1_4"/>
    <property type="match status" value="1"/>
</dbReference>
<dbReference type="InterPro" id="IPR028098">
    <property type="entry name" value="Glyco_trans_4-like_N"/>
</dbReference>
<dbReference type="SUPFAM" id="SSF53756">
    <property type="entry name" value="UDP-Glycosyltransferase/glycogen phosphorylase"/>
    <property type="match status" value="1"/>
</dbReference>
<proteinExistence type="predicted"/>